<reference evidence="1" key="1">
    <citation type="submission" date="2021-02" db="EMBL/GenBank/DDBJ databases">
        <authorList>
            <person name="Nowell W R."/>
        </authorList>
    </citation>
    <scope>NUCLEOTIDE SEQUENCE</scope>
</reference>
<name>A0A818W339_9BILA</name>
<protein>
    <submittedName>
        <fullName evidence="1">Uncharacterized protein</fullName>
    </submittedName>
</protein>
<comment type="caution">
    <text evidence="1">The sequence shown here is derived from an EMBL/GenBank/DDBJ whole genome shotgun (WGS) entry which is preliminary data.</text>
</comment>
<feature type="non-terminal residue" evidence="1">
    <location>
        <position position="1"/>
    </location>
</feature>
<dbReference type="Proteomes" id="UP000663881">
    <property type="component" value="Unassembled WGS sequence"/>
</dbReference>
<accession>A0A818W339</accession>
<dbReference type="AlphaFoldDB" id="A0A818W339"/>
<evidence type="ECO:0000313" key="1">
    <source>
        <dbReference type="EMBL" id="CAF3719601.1"/>
    </source>
</evidence>
<dbReference type="EMBL" id="CAJOAY010000704">
    <property type="protein sequence ID" value="CAF3719601.1"/>
    <property type="molecule type" value="Genomic_DNA"/>
</dbReference>
<evidence type="ECO:0000313" key="2">
    <source>
        <dbReference type="Proteomes" id="UP000663881"/>
    </source>
</evidence>
<sequence>YCNGDTDCLNCCKCCCNGDTPIPPFLQPGPGNCQNSG</sequence>
<proteinExistence type="predicted"/>
<gene>
    <name evidence="1" type="ORF">OKA104_LOCUS13764</name>
</gene>
<organism evidence="1 2">
    <name type="scientific">Adineta steineri</name>
    <dbReference type="NCBI Taxonomy" id="433720"/>
    <lineage>
        <taxon>Eukaryota</taxon>
        <taxon>Metazoa</taxon>
        <taxon>Spiralia</taxon>
        <taxon>Gnathifera</taxon>
        <taxon>Rotifera</taxon>
        <taxon>Eurotatoria</taxon>
        <taxon>Bdelloidea</taxon>
        <taxon>Adinetida</taxon>
        <taxon>Adinetidae</taxon>
        <taxon>Adineta</taxon>
    </lineage>
</organism>